<keyword evidence="2" id="KW-1185">Reference proteome</keyword>
<organism evidence="1 2">
    <name type="scientific">Acaulospora colombiana</name>
    <dbReference type="NCBI Taxonomy" id="27376"/>
    <lineage>
        <taxon>Eukaryota</taxon>
        <taxon>Fungi</taxon>
        <taxon>Fungi incertae sedis</taxon>
        <taxon>Mucoromycota</taxon>
        <taxon>Glomeromycotina</taxon>
        <taxon>Glomeromycetes</taxon>
        <taxon>Diversisporales</taxon>
        <taxon>Acaulosporaceae</taxon>
        <taxon>Acaulospora</taxon>
    </lineage>
</organism>
<proteinExistence type="predicted"/>
<dbReference type="EMBL" id="CAJVPT010059984">
    <property type="protein sequence ID" value="CAG8762908.1"/>
    <property type="molecule type" value="Genomic_DNA"/>
</dbReference>
<sequence>MALDRQAPALLRKVTAGGKPLLAIAVCMAWCFFSYLGQNEAQTTSGEHIFKMSCTSIT</sequence>
<protein>
    <submittedName>
        <fullName evidence="1">4353_t:CDS:1</fullName>
    </submittedName>
</protein>
<feature type="non-terminal residue" evidence="1">
    <location>
        <position position="58"/>
    </location>
</feature>
<gene>
    <name evidence="1" type="ORF">ACOLOM_LOCUS13292</name>
</gene>
<accession>A0ACA9QUC6</accession>
<reference evidence="1" key="1">
    <citation type="submission" date="2021-06" db="EMBL/GenBank/DDBJ databases">
        <authorList>
            <person name="Kallberg Y."/>
            <person name="Tangrot J."/>
            <person name="Rosling A."/>
        </authorList>
    </citation>
    <scope>NUCLEOTIDE SEQUENCE</scope>
    <source>
        <strain evidence="1">CL356</strain>
    </source>
</reference>
<dbReference type="Proteomes" id="UP000789525">
    <property type="component" value="Unassembled WGS sequence"/>
</dbReference>
<name>A0ACA9QUC6_9GLOM</name>
<evidence type="ECO:0000313" key="1">
    <source>
        <dbReference type="EMBL" id="CAG8762908.1"/>
    </source>
</evidence>
<comment type="caution">
    <text evidence="1">The sequence shown here is derived from an EMBL/GenBank/DDBJ whole genome shotgun (WGS) entry which is preliminary data.</text>
</comment>
<evidence type="ECO:0000313" key="2">
    <source>
        <dbReference type="Proteomes" id="UP000789525"/>
    </source>
</evidence>